<comment type="caution">
    <text evidence="2">The sequence shown here is derived from an EMBL/GenBank/DDBJ whole genome shotgun (WGS) entry which is preliminary data.</text>
</comment>
<dbReference type="PANTHER" id="PTHR12774">
    <property type="entry name" value="PEROXISOMAL BIOGENESIS FACTOR 19"/>
    <property type="match status" value="1"/>
</dbReference>
<sequence>MDGHLDEDFDSVLDDALNDYEKTTEAKPDSKATTAPAKPEKPLKSTLEDDLAESLGKGLKLDESVDFESLFSKEFQDQVNKNVSEMFKAGVDPKDLDKDLENMFAELVSLGENAKKNKQELQKEIPPNKTGSKPNAVNKDSATGSKPATLQDKIMNTVEMLNENEKASTQKQASMENDILSDILNQDMDIDNFLNDNEVEDMLKQVMKEMSSKEILYEPMTKLLYPKFFETHGDKCSPEDLARYKVQHETITEIVKLFDQPDYNTEPVKLKVSQLLEKTQESGEPPKEILKVISPDLDLNELNAQNNSTPEQCSLM</sequence>
<dbReference type="GO" id="GO:0005778">
    <property type="term" value="C:peroxisomal membrane"/>
    <property type="evidence" value="ECO:0007669"/>
    <property type="project" value="TreeGrafter"/>
</dbReference>
<feature type="region of interest" description="Disordered" evidence="1">
    <location>
        <begin position="117"/>
        <end position="150"/>
    </location>
</feature>
<feature type="region of interest" description="Disordered" evidence="1">
    <location>
        <begin position="1"/>
        <end position="54"/>
    </location>
</feature>
<feature type="compositionally biased region" description="Acidic residues" evidence="1">
    <location>
        <begin position="7"/>
        <end position="18"/>
    </location>
</feature>
<dbReference type="Proteomes" id="UP000245609">
    <property type="component" value="Unassembled WGS sequence"/>
</dbReference>
<dbReference type="AlphaFoldDB" id="A0A2T9Y443"/>
<dbReference type="Gene3D" id="1.20.120.900">
    <property type="entry name" value="Pex19, mPTS binding domain"/>
    <property type="match status" value="1"/>
</dbReference>
<feature type="compositionally biased region" description="Basic and acidic residues" evidence="1">
    <location>
        <begin position="19"/>
        <end position="30"/>
    </location>
</feature>
<gene>
    <name evidence="2" type="ORF">BB560_006548</name>
</gene>
<evidence type="ECO:0000313" key="2">
    <source>
        <dbReference type="EMBL" id="PVU87087.1"/>
    </source>
</evidence>
<accession>A0A2T9Y443</accession>
<dbReference type="STRING" id="133381.A0A2T9Y443"/>
<dbReference type="PANTHER" id="PTHR12774:SF2">
    <property type="entry name" value="PEROXISOMAL BIOGENESIS FACTOR 19"/>
    <property type="match status" value="1"/>
</dbReference>
<dbReference type="GO" id="GO:0045046">
    <property type="term" value="P:protein import into peroxisome membrane"/>
    <property type="evidence" value="ECO:0007669"/>
    <property type="project" value="TreeGrafter"/>
</dbReference>
<reference evidence="2 3" key="1">
    <citation type="journal article" date="2018" name="MBio">
        <title>Comparative Genomics Reveals the Core Gene Toolbox for the Fungus-Insect Symbiosis.</title>
        <authorList>
            <person name="Wang Y."/>
            <person name="Stata M."/>
            <person name="Wang W."/>
            <person name="Stajich J.E."/>
            <person name="White M.M."/>
            <person name="Moncalvo J.M."/>
        </authorList>
    </citation>
    <scope>NUCLEOTIDE SEQUENCE [LARGE SCALE GENOMIC DNA]</scope>
    <source>
        <strain evidence="2 3">SC-DP-2</strain>
    </source>
</reference>
<name>A0A2T9Y443_9FUNG</name>
<proteinExistence type="predicted"/>
<protein>
    <recommendedName>
        <fullName evidence="4">Peroxin-19</fullName>
    </recommendedName>
</protein>
<evidence type="ECO:0000313" key="3">
    <source>
        <dbReference type="Proteomes" id="UP000245609"/>
    </source>
</evidence>
<dbReference type="Pfam" id="PF04614">
    <property type="entry name" value="Pex19"/>
    <property type="match status" value="1"/>
</dbReference>
<dbReference type="OrthoDB" id="21292at2759"/>
<keyword evidence="3" id="KW-1185">Reference proteome</keyword>
<dbReference type="EMBL" id="MBFS01003363">
    <property type="protein sequence ID" value="PVU87087.1"/>
    <property type="molecule type" value="Genomic_DNA"/>
</dbReference>
<evidence type="ECO:0008006" key="4">
    <source>
        <dbReference type="Google" id="ProtNLM"/>
    </source>
</evidence>
<dbReference type="InterPro" id="IPR006708">
    <property type="entry name" value="Pex19"/>
</dbReference>
<dbReference type="GO" id="GO:0033328">
    <property type="term" value="F:peroxisome membrane targeting sequence binding"/>
    <property type="evidence" value="ECO:0007669"/>
    <property type="project" value="TreeGrafter"/>
</dbReference>
<evidence type="ECO:0000256" key="1">
    <source>
        <dbReference type="SAM" id="MobiDB-lite"/>
    </source>
</evidence>
<organism evidence="2 3">
    <name type="scientific">Smittium megazygosporum</name>
    <dbReference type="NCBI Taxonomy" id="133381"/>
    <lineage>
        <taxon>Eukaryota</taxon>
        <taxon>Fungi</taxon>
        <taxon>Fungi incertae sedis</taxon>
        <taxon>Zoopagomycota</taxon>
        <taxon>Kickxellomycotina</taxon>
        <taxon>Harpellomycetes</taxon>
        <taxon>Harpellales</taxon>
        <taxon>Legeriomycetaceae</taxon>
        <taxon>Smittium</taxon>
    </lineage>
</organism>
<feature type="compositionally biased region" description="Basic and acidic residues" evidence="1">
    <location>
        <begin position="38"/>
        <end position="47"/>
    </location>
</feature>
<dbReference type="InterPro" id="IPR038322">
    <property type="entry name" value="Pex19_C_sf"/>
</dbReference>
<feature type="compositionally biased region" description="Polar residues" evidence="1">
    <location>
        <begin position="129"/>
        <end position="148"/>
    </location>
</feature>